<keyword evidence="2 5" id="KW-0812">Transmembrane</keyword>
<evidence type="ECO:0000256" key="5">
    <source>
        <dbReference type="SAM" id="Phobius"/>
    </source>
</evidence>
<evidence type="ECO:0000256" key="1">
    <source>
        <dbReference type="ARBA" id="ARBA00004141"/>
    </source>
</evidence>
<keyword evidence="3 5" id="KW-1133">Transmembrane helix</keyword>
<proteinExistence type="predicted"/>
<feature type="transmembrane region" description="Helical" evidence="5">
    <location>
        <begin position="444"/>
        <end position="462"/>
    </location>
</feature>
<name>A0A395XGR9_9BIFI</name>
<feature type="transmembrane region" description="Helical" evidence="5">
    <location>
        <begin position="474"/>
        <end position="491"/>
    </location>
</feature>
<feature type="transmembrane region" description="Helical" evidence="5">
    <location>
        <begin position="306"/>
        <end position="324"/>
    </location>
</feature>
<reference evidence="7 8" key="1">
    <citation type="submission" date="2018-08" db="EMBL/GenBank/DDBJ databases">
        <title>A genome reference for cultivated species of the human gut microbiota.</title>
        <authorList>
            <person name="Zou Y."/>
            <person name="Xue W."/>
            <person name="Luo G."/>
        </authorList>
    </citation>
    <scope>NUCLEOTIDE SEQUENCE [LARGE SCALE GENOMIC DNA]</scope>
    <source>
        <strain evidence="7 8">AF13-3LB</strain>
    </source>
</reference>
<dbReference type="EMBL" id="QRZV01000002">
    <property type="protein sequence ID" value="RGW09931.1"/>
    <property type="molecule type" value="Genomic_DNA"/>
</dbReference>
<feature type="transmembrane region" description="Helical" evidence="5">
    <location>
        <begin position="522"/>
        <end position="540"/>
    </location>
</feature>
<dbReference type="GO" id="GO:0016020">
    <property type="term" value="C:membrane"/>
    <property type="evidence" value="ECO:0007669"/>
    <property type="project" value="UniProtKB-SubCell"/>
</dbReference>
<evidence type="ECO:0000313" key="8">
    <source>
        <dbReference type="Proteomes" id="UP000265970"/>
    </source>
</evidence>
<feature type="transmembrane region" description="Helical" evidence="5">
    <location>
        <begin position="546"/>
        <end position="562"/>
    </location>
</feature>
<feature type="domain" description="Integral membrane bound transporter" evidence="6">
    <location>
        <begin position="433"/>
        <end position="555"/>
    </location>
</feature>
<feature type="transmembrane region" description="Helical" evidence="5">
    <location>
        <begin position="336"/>
        <end position="363"/>
    </location>
</feature>
<protein>
    <submittedName>
        <fullName evidence="7">FUSC family protein</fullName>
    </submittedName>
</protein>
<accession>A0A395XGR9</accession>
<feature type="transmembrane region" description="Helical" evidence="5">
    <location>
        <begin position="375"/>
        <end position="394"/>
    </location>
</feature>
<evidence type="ECO:0000313" key="7">
    <source>
        <dbReference type="EMBL" id="RGW09931.1"/>
    </source>
</evidence>
<comment type="subcellular location">
    <subcellularLocation>
        <location evidence="1">Membrane</location>
        <topology evidence="1">Multi-pass membrane protein</topology>
    </subcellularLocation>
</comment>
<dbReference type="InterPro" id="IPR049453">
    <property type="entry name" value="Memb_transporter_dom"/>
</dbReference>
<evidence type="ECO:0000256" key="2">
    <source>
        <dbReference type="ARBA" id="ARBA00022692"/>
    </source>
</evidence>
<dbReference type="Proteomes" id="UP000265970">
    <property type="component" value="Unassembled WGS sequence"/>
</dbReference>
<keyword evidence="4 5" id="KW-0472">Membrane</keyword>
<comment type="caution">
    <text evidence="7">The sequence shown here is derived from an EMBL/GenBank/DDBJ whole genome shotgun (WGS) entry which is preliminary data.</text>
</comment>
<feature type="transmembrane region" description="Helical" evidence="5">
    <location>
        <begin position="282"/>
        <end position="300"/>
    </location>
</feature>
<organism evidence="7 8">
    <name type="scientific">Bifidobacterium pseudolongum</name>
    <dbReference type="NCBI Taxonomy" id="1694"/>
    <lineage>
        <taxon>Bacteria</taxon>
        <taxon>Bacillati</taxon>
        <taxon>Actinomycetota</taxon>
        <taxon>Actinomycetes</taxon>
        <taxon>Bifidobacteriales</taxon>
        <taxon>Bifidobacteriaceae</taxon>
        <taxon>Bifidobacterium</taxon>
    </lineage>
</organism>
<evidence type="ECO:0000256" key="3">
    <source>
        <dbReference type="ARBA" id="ARBA00022989"/>
    </source>
</evidence>
<dbReference type="AlphaFoldDB" id="A0A395XGR9"/>
<feature type="transmembrane region" description="Helical" evidence="5">
    <location>
        <begin position="249"/>
        <end position="275"/>
    </location>
</feature>
<gene>
    <name evidence="7" type="ORF">DWV92_04835</name>
</gene>
<evidence type="ECO:0000259" key="6">
    <source>
        <dbReference type="Pfam" id="PF13515"/>
    </source>
</evidence>
<dbReference type="Pfam" id="PF13515">
    <property type="entry name" value="FUSC_2"/>
    <property type="match status" value="1"/>
</dbReference>
<evidence type="ECO:0000256" key="4">
    <source>
        <dbReference type="ARBA" id="ARBA00023136"/>
    </source>
</evidence>
<dbReference type="RefSeq" id="WP_181991452.1">
    <property type="nucleotide sequence ID" value="NZ_QRZV01000002.1"/>
</dbReference>
<sequence length="583" mass="63327">MMDAPAMLFPVSRFKTAWNVGKRLRQLLPRRECTDAHIVMRSGLVQCGDHLRTPPGGKADDVPPELLIEFMLNPRHILMLYANTPLDALKAHTGGEIKEEHSVAICKSHRQRPGEIAVDNPLVLLEDHLQTYVEFLTRDGRAVWLMPQHVQIVQRQSGRIAQPARERAFARTGASDDKYASHIPYYAMAFCPSRSMQAACGCYHEAKKITRNRRCAINEPSFYQLLQMDAHGLWAKVKATTEPRTKARLFFAMSIRSILLVSFAVVFIGGLSAVFGPDNSGLAVAGFCILLGIKHVPYGYRAADSVIALAFVLAAMVCGGLAAQAWPPVPCLMVNFLLITVILVLVADEPLMGNAGLYVFGYLFVSQTPVNGEALASRCVLALLLWLACSAVLLHKHHGKFQNVRLHDMLAAFSVSSAKGLWQIRLSAGVAMALLIGELAGLPRGVWVGYACMSVLLPFGEAGTSLPMRALQRIGGVVVGSLLYAGFSLVVPAGSRILFGPIAGICMGFSSKYMVNNALNCFGALLLAESVYGVSGSVTLRIYDNMIGVLFAVCCTVLFSLLERHASSDEAPVTNRTKPSTNI</sequence>